<dbReference type="OrthoDB" id="128937at2"/>
<dbReference type="EMBL" id="QVID01000002">
    <property type="protein sequence ID" value="RFN58077.1"/>
    <property type="molecule type" value="Genomic_DNA"/>
</dbReference>
<organism evidence="2 3">
    <name type="scientific">Marixanthomonas ophiurae</name>
    <dbReference type="NCBI Taxonomy" id="387659"/>
    <lineage>
        <taxon>Bacteria</taxon>
        <taxon>Pseudomonadati</taxon>
        <taxon>Bacteroidota</taxon>
        <taxon>Flavobacteriia</taxon>
        <taxon>Flavobacteriales</taxon>
        <taxon>Flavobacteriaceae</taxon>
        <taxon>Marixanthomonas</taxon>
    </lineage>
</organism>
<keyword evidence="1" id="KW-0732">Signal</keyword>
<accession>A0A3E1Q7G2</accession>
<dbReference type="RefSeq" id="WP_117160027.1">
    <property type="nucleotide sequence ID" value="NZ_QVID01000002.1"/>
</dbReference>
<feature type="signal peptide" evidence="1">
    <location>
        <begin position="1"/>
        <end position="21"/>
    </location>
</feature>
<dbReference type="Proteomes" id="UP000261082">
    <property type="component" value="Unassembled WGS sequence"/>
</dbReference>
<proteinExistence type="predicted"/>
<dbReference type="AlphaFoldDB" id="A0A3E1Q7G2"/>
<evidence type="ECO:0000256" key="1">
    <source>
        <dbReference type="SAM" id="SignalP"/>
    </source>
</evidence>
<evidence type="ECO:0000313" key="3">
    <source>
        <dbReference type="Proteomes" id="UP000261082"/>
    </source>
</evidence>
<feature type="chain" id="PRO_5017685341" evidence="1">
    <location>
        <begin position="22"/>
        <end position="244"/>
    </location>
</feature>
<comment type="caution">
    <text evidence="2">The sequence shown here is derived from an EMBL/GenBank/DDBJ whole genome shotgun (WGS) entry which is preliminary data.</text>
</comment>
<dbReference type="Gene3D" id="2.50.20.10">
    <property type="entry name" value="Lipoprotein localisation LolA/LolB/LppX"/>
    <property type="match status" value="1"/>
</dbReference>
<keyword evidence="3" id="KW-1185">Reference proteome</keyword>
<name>A0A3E1Q7G2_9FLAO</name>
<sequence length="244" mass="27405">MKTAKTLFIALLLVTVAPISAQTADEIIDNYFETTGGKDNWGNLEAIKISGSVSAQGMEIPVDVIQTKDGKQLVTINFQGQEIKQMAFDGETLWTTNMMTMQAEKSDAEMNQNMKQQAKKDFPSPFFNYKEKGYMVESMGKETIEGTETYKVKLTKEPMMVDGEEVPNVTYYFFETENFVPIATQNEVQQGPMKGQTVTNSMSDYQEVDGLYFPFDMGISGQNLKVKDITLNPETNEGMFAFPE</sequence>
<protein>
    <submittedName>
        <fullName evidence="2">Outer membrane lipoprotein-sorting protein</fullName>
    </submittedName>
</protein>
<reference evidence="2 3" key="1">
    <citation type="journal article" date="2007" name="Int. J. Syst. Evol. Microbiol.">
        <title>Marixanthomonas ophiurae gen. nov., sp. nov., a marine bacterium of the family Flavobacteriaceae isolated from a deep-sea brittle star.</title>
        <authorList>
            <person name="Romanenko L.A."/>
            <person name="Uchino M."/>
            <person name="Frolova G.M."/>
            <person name="Mikhailov V.V."/>
        </authorList>
    </citation>
    <scope>NUCLEOTIDE SEQUENCE [LARGE SCALE GENOMIC DNA]</scope>
    <source>
        <strain evidence="2 3">KMM 3046</strain>
    </source>
</reference>
<evidence type="ECO:0000313" key="2">
    <source>
        <dbReference type="EMBL" id="RFN58077.1"/>
    </source>
</evidence>
<gene>
    <name evidence="2" type="ORF">DZ858_12625</name>
</gene>
<keyword evidence="2" id="KW-0449">Lipoprotein</keyword>